<dbReference type="eggNOG" id="KOG0028">
    <property type="taxonomic scope" value="Eukaryota"/>
</dbReference>
<dbReference type="EMBL" id="GL876971">
    <property type="protein sequence ID" value="KLU88369.1"/>
    <property type="molecule type" value="Genomic_DNA"/>
</dbReference>
<dbReference type="Gene3D" id="1.10.238.10">
    <property type="entry name" value="EF-hand"/>
    <property type="match status" value="1"/>
</dbReference>
<proteinExistence type="predicted"/>
<reference evidence="2" key="3">
    <citation type="submission" date="2011-03" db="EMBL/GenBank/DDBJ databases">
        <title>Annotation of Magnaporthe poae ATCC 64411.</title>
        <authorList>
            <person name="Ma L.-J."/>
            <person name="Dead R."/>
            <person name="Young S.K."/>
            <person name="Zeng Q."/>
            <person name="Gargeya S."/>
            <person name="Fitzgerald M."/>
            <person name="Haas B."/>
            <person name="Abouelleil A."/>
            <person name="Alvarado L."/>
            <person name="Arachchi H.M."/>
            <person name="Berlin A."/>
            <person name="Brown A."/>
            <person name="Chapman S.B."/>
            <person name="Chen Z."/>
            <person name="Dunbar C."/>
            <person name="Freedman E."/>
            <person name="Gearin G."/>
            <person name="Gellesch M."/>
            <person name="Goldberg J."/>
            <person name="Griggs A."/>
            <person name="Gujja S."/>
            <person name="Heiman D."/>
            <person name="Howarth C."/>
            <person name="Larson L."/>
            <person name="Lui A."/>
            <person name="MacDonald P.J.P."/>
            <person name="Mehta T."/>
            <person name="Montmayeur A."/>
            <person name="Murphy C."/>
            <person name="Neiman D."/>
            <person name="Pearson M."/>
            <person name="Priest M."/>
            <person name="Roberts A."/>
            <person name="Saif S."/>
            <person name="Shea T."/>
            <person name="Shenoy N."/>
            <person name="Sisk P."/>
            <person name="Stolte C."/>
            <person name="Sykes S."/>
            <person name="Yandava C."/>
            <person name="Wortman J."/>
            <person name="Nusbaum C."/>
            <person name="Birren B."/>
        </authorList>
    </citation>
    <scope>NUCLEOTIDE SEQUENCE</scope>
    <source>
        <strain evidence="2">ATCC 64411</strain>
    </source>
</reference>
<dbReference type="AlphaFoldDB" id="A0A0C4E4G2"/>
<dbReference type="STRING" id="644358.A0A0C4E4G2"/>
<gene>
    <name evidence="2" type="ORF">MAPG_07356</name>
</gene>
<protein>
    <recommendedName>
        <fullName evidence="5">Calmodulin</fullName>
    </recommendedName>
</protein>
<dbReference type="OMA" id="FHDVMTR"/>
<reference evidence="3" key="4">
    <citation type="journal article" date="2015" name="G3 (Bethesda)">
        <title>Genome sequences of three phytopathogenic species of the Magnaporthaceae family of fungi.</title>
        <authorList>
            <person name="Okagaki L.H."/>
            <person name="Nunes C.C."/>
            <person name="Sailsbery J."/>
            <person name="Clay B."/>
            <person name="Brown D."/>
            <person name="John T."/>
            <person name="Oh Y."/>
            <person name="Young N."/>
            <person name="Fitzgerald M."/>
            <person name="Haas B.J."/>
            <person name="Zeng Q."/>
            <person name="Young S."/>
            <person name="Adiconis X."/>
            <person name="Fan L."/>
            <person name="Levin J.Z."/>
            <person name="Mitchell T.K."/>
            <person name="Okubara P.A."/>
            <person name="Farman M.L."/>
            <person name="Kohn L.M."/>
            <person name="Birren B."/>
            <person name="Ma L.-J."/>
            <person name="Dean R.A."/>
        </authorList>
    </citation>
    <scope>NUCLEOTIDE SEQUENCE</scope>
    <source>
        <strain evidence="3">ATCC 64411 / 73-15</strain>
    </source>
</reference>
<accession>A0A0C4E4G2</accession>
<dbReference type="EMBL" id="ADBL01001777">
    <property type="status" value="NOT_ANNOTATED_CDS"/>
    <property type="molecule type" value="Genomic_DNA"/>
</dbReference>
<dbReference type="OrthoDB" id="26525at2759"/>
<organism evidence="3 4">
    <name type="scientific">Magnaporthiopsis poae (strain ATCC 64411 / 73-15)</name>
    <name type="common">Kentucky bluegrass fungus</name>
    <name type="synonym">Magnaporthe poae</name>
    <dbReference type="NCBI Taxonomy" id="644358"/>
    <lineage>
        <taxon>Eukaryota</taxon>
        <taxon>Fungi</taxon>
        <taxon>Dikarya</taxon>
        <taxon>Ascomycota</taxon>
        <taxon>Pezizomycotina</taxon>
        <taxon>Sordariomycetes</taxon>
        <taxon>Sordariomycetidae</taxon>
        <taxon>Magnaporthales</taxon>
        <taxon>Magnaporthaceae</taxon>
        <taxon>Magnaporthiopsis</taxon>
    </lineage>
</organism>
<evidence type="ECO:0000256" key="1">
    <source>
        <dbReference type="SAM" id="MobiDB-lite"/>
    </source>
</evidence>
<feature type="region of interest" description="Disordered" evidence="1">
    <location>
        <begin position="1"/>
        <end position="31"/>
    </location>
</feature>
<dbReference type="SUPFAM" id="SSF47473">
    <property type="entry name" value="EF-hand"/>
    <property type="match status" value="1"/>
</dbReference>
<dbReference type="InterPro" id="IPR011992">
    <property type="entry name" value="EF-hand-dom_pair"/>
</dbReference>
<dbReference type="Proteomes" id="UP000011715">
    <property type="component" value="Unassembled WGS sequence"/>
</dbReference>
<keyword evidence="4" id="KW-1185">Reference proteome</keyword>
<reference evidence="4" key="1">
    <citation type="submission" date="2010-05" db="EMBL/GenBank/DDBJ databases">
        <title>The genome sequence of Magnaporthe poae strain ATCC 64411.</title>
        <authorList>
            <person name="Ma L.-J."/>
            <person name="Dead R."/>
            <person name="Young S."/>
            <person name="Zeng Q."/>
            <person name="Koehrsen M."/>
            <person name="Alvarado L."/>
            <person name="Berlin A."/>
            <person name="Chapman S.B."/>
            <person name="Chen Z."/>
            <person name="Freedman E."/>
            <person name="Gellesch M."/>
            <person name="Goldberg J."/>
            <person name="Griggs A."/>
            <person name="Gujja S."/>
            <person name="Heilman E.R."/>
            <person name="Heiman D."/>
            <person name="Hepburn T."/>
            <person name="Howarth C."/>
            <person name="Jen D."/>
            <person name="Larson L."/>
            <person name="Mehta T."/>
            <person name="Neiman D."/>
            <person name="Pearson M."/>
            <person name="Roberts A."/>
            <person name="Saif S."/>
            <person name="Shea T."/>
            <person name="Shenoy N."/>
            <person name="Sisk P."/>
            <person name="Stolte C."/>
            <person name="Sykes S."/>
            <person name="Walk T."/>
            <person name="White J."/>
            <person name="Yandava C."/>
            <person name="Haas B."/>
            <person name="Nusbaum C."/>
            <person name="Birren B."/>
        </authorList>
    </citation>
    <scope>NUCLEOTIDE SEQUENCE [LARGE SCALE GENOMIC DNA]</scope>
    <source>
        <strain evidence="4">ATCC 64411 / 73-15</strain>
    </source>
</reference>
<name>A0A0C4E4G2_MAGP6</name>
<evidence type="ECO:0000313" key="4">
    <source>
        <dbReference type="Proteomes" id="UP000011715"/>
    </source>
</evidence>
<evidence type="ECO:0000313" key="2">
    <source>
        <dbReference type="EMBL" id="KLU88369.1"/>
    </source>
</evidence>
<dbReference type="EnsemblFungi" id="MAPG_07356T0">
    <property type="protein sequence ID" value="MAPG_07356T0"/>
    <property type="gene ID" value="MAPG_07356"/>
</dbReference>
<evidence type="ECO:0000313" key="3">
    <source>
        <dbReference type="EnsemblFungi" id="MAPG_07356T0"/>
    </source>
</evidence>
<evidence type="ECO:0008006" key="5">
    <source>
        <dbReference type="Google" id="ProtNLM"/>
    </source>
</evidence>
<reference evidence="2" key="2">
    <citation type="submission" date="2010-05" db="EMBL/GenBank/DDBJ databases">
        <title>The Genome Sequence of Magnaporthe poae strain ATCC 64411.</title>
        <authorList>
            <consortium name="The Broad Institute Genome Sequencing Platform"/>
            <consortium name="Broad Institute Genome Sequencing Center for Infectious Disease"/>
            <person name="Ma L.-J."/>
            <person name="Dead R."/>
            <person name="Young S."/>
            <person name="Zeng Q."/>
            <person name="Koehrsen M."/>
            <person name="Alvarado L."/>
            <person name="Berlin A."/>
            <person name="Chapman S.B."/>
            <person name="Chen Z."/>
            <person name="Freedman E."/>
            <person name="Gellesch M."/>
            <person name="Goldberg J."/>
            <person name="Griggs A."/>
            <person name="Gujja S."/>
            <person name="Heilman E.R."/>
            <person name="Heiman D."/>
            <person name="Hepburn T."/>
            <person name="Howarth C."/>
            <person name="Jen D."/>
            <person name="Larson L."/>
            <person name="Mehta T."/>
            <person name="Neiman D."/>
            <person name="Pearson M."/>
            <person name="Roberts A."/>
            <person name="Saif S."/>
            <person name="Shea T."/>
            <person name="Shenoy N."/>
            <person name="Sisk P."/>
            <person name="Stolte C."/>
            <person name="Sykes S."/>
            <person name="Walk T."/>
            <person name="White J."/>
            <person name="Yandava C."/>
            <person name="Haas B."/>
            <person name="Nusbaum C."/>
            <person name="Birren B."/>
        </authorList>
    </citation>
    <scope>NUCLEOTIDE SEQUENCE</scope>
    <source>
        <strain evidence="2">ATCC 64411</strain>
    </source>
</reference>
<dbReference type="VEuPathDB" id="FungiDB:MAPG_07356"/>
<reference evidence="3" key="5">
    <citation type="submission" date="2015-06" db="UniProtKB">
        <authorList>
            <consortium name="EnsemblFungi"/>
        </authorList>
    </citation>
    <scope>IDENTIFICATION</scope>
    <source>
        <strain evidence="3">ATCC 64411</strain>
    </source>
</reference>
<sequence length="206" mass="22273">MPPKRKAATSPGAGGSKRQSKLAKEHNISAEEEAEIKEAFSLFAEPMEGEKEGVIPIEDVRRAMIALGIPPADQAEHADFVSILDPDDEGFAQYPSFVAICALKLHAAHQSSDAHLREVDEAFSLFTHGGGGGGNSNAHDDDEDNHQPVITMAHLRRVAAMLKDDDDVSDALLRDMILEANGGVGVAKGVTRDQFEHVMRRAGVWR</sequence>